<comment type="similarity">
    <text evidence="4">In the N-terminal section; belongs to the cytidine and deoxycytidylate deaminase family.</text>
</comment>
<reference evidence="17 18" key="1">
    <citation type="journal article" date="2019" name="Int. J. Syst. Evol. Microbiol.">
        <title>The Global Catalogue of Microorganisms (GCM) 10K type strain sequencing project: providing services to taxonomists for standard genome sequencing and annotation.</title>
        <authorList>
            <consortium name="The Broad Institute Genomics Platform"/>
            <consortium name="The Broad Institute Genome Sequencing Center for Infectious Disease"/>
            <person name="Wu L."/>
            <person name="Ma J."/>
        </authorList>
    </citation>
    <scope>NUCLEOTIDE SEQUENCE [LARGE SCALE GENOMIC DNA]</scope>
    <source>
        <strain evidence="17 18">JCM 15421</strain>
    </source>
</reference>
<comment type="pathway">
    <text evidence="3">Cofactor biosynthesis; riboflavin biosynthesis; 5-amino-6-(D-ribitylamino)uracil from GTP: step 3/4.</text>
</comment>
<dbReference type="RefSeq" id="WP_343789932.1">
    <property type="nucleotide sequence ID" value="NZ_BAAAEU010000007.1"/>
</dbReference>
<name>A0ABN1II40_9GAMM</name>
<evidence type="ECO:0000256" key="8">
    <source>
        <dbReference type="ARBA" id="ARBA00019930"/>
    </source>
</evidence>
<dbReference type="Gene3D" id="3.40.430.10">
    <property type="entry name" value="Dihydrofolate Reductase, subunit A"/>
    <property type="match status" value="1"/>
</dbReference>
<keyword evidence="14" id="KW-0511">Multifunctional enzyme</keyword>
<dbReference type="NCBIfam" id="TIGR00326">
    <property type="entry name" value="eubact_ribD"/>
    <property type="match status" value="1"/>
</dbReference>
<dbReference type="InterPro" id="IPR050765">
    <property type="entry name" value="Riboflavin_Biosynth_HTPR"/>
</dbReference>
<dbReference type="PANTHER" id="PTHR38011">
    <property type="entry name" value="DIHYDROFOLATE REDUCTASE FAMILY PROTEIN (AFU_ORTHOLOGUE AFUA_8G06820)"/>
    <property type="match status" value="1"/>
</dbReference>
<sequence length="434" mass="45617">MFSACDHALMARALRLAECGLATTQPNPRVGCVIAQSDVVVGEGWHRHAGGPHAEVFALREAGEGARGATVYVTLEPCGLYGRTPPCADALIAAGVARVVIATEDAFQREGGAIDRLRGAGTTVESGLMREAARELNRGFFSRVERGRPWVRVKLAMSLDGRTALANGESKWITGEAARADVQRWRARSSAILTGIGTVLADDPALTVRSNSLSPGCAGGEGWGEGAERGGATRLVAVVASNEARDLPQDASSVEPSRPRPLTQPSPPRELGGEGYGFPGLVAPMRVVLDRQLRTPRGAQVLNGAAPTLLLHARGAVAGGDRFVQVECAAVETGAGGLDLAEVLRQLAARGMNEVQVEAGPILSGALFAAGLVDELLLYVAPVLLGDAARPLLALPSLSDMAARWQLRVVEQRQIGEDLRLLLRTSETQHRSPG</sequence>
<dbReference type="InterPro" id="IPR016193">
    <property type="entry name" value="Cytidine_deaminase-like"/>
</dbReference>
<dbReference type="PROSITE" id="PS00903">
    <property type="entry name" value="CYT_DCMP_DEAMINASES_1"/>
    <property type="match status" value="1"/>
</dbReference>
<protein>
    <recommendedName>
        <fullName evidence="8">Riboflavin biosynthesis protein RibD</fullName>
        <ecNumber evidence="7">1.1.1.193</ecNumber>
        <ecNumber evidence="6">3.5.4.26</ecNumber>
    </recommendedName>
</protein>
<proteinExistence type="inferred from homology"/>
<feature type="domain" description="CMP/dCMP-type deaminase" evidence="16">
    <location>
        <begin position="4"/>
        <end position="125"/>
    </location>
</feature>
<evidence type="ECO:0000256" key="12">
    <source>
        <dbReference type="ARBA" id="ARBA00022857"/>
    </source>
</evidence>
<organism evidence="17 18">
    <name type="scientific">Dokdonella soli</name>
    <dbReference type="NCBI Taxonomy" id="529810"/>
    <lineage>
        <taxon>Bacteria</taxon>
        <taxon>Pseudomonadati</taxon>
        <taxon>Pseudomonadota</taxon>
        <taxon>Gammaproteobacteria</taxon>
        <taxon>Lysobacterales</taxon>
        <taxon>Rhodanobacteraceae</taxon>
        <taxon>Dokdonella</taxon>
    </lineage>
</organism>
<dbReference type="NCBIfam" id="TIGR00227">
    <property type="entry name" value="ribD_Cterm"/>
    <property type="match status" value="1"/>
</dbReference>
<dbReference type="PROSITE" id="PS51747">
    <property type="entry name" value="CYT_DCMP_DEAMINASES_2"/>
    <property type="match status" value="1"/>
</dbReference>
<dbReference type="Pfam" id="PF00383">
    <property type="entry name" value="dCMP_cyt_deam_1"/>
    <property type="match status" value="1"/>
</dbReference>
<keyword evidence="11" id="KW-0862">Zinc</keyword>
<dbReference type="InterPro" id="IPR024072">
    <property type="entry name" value="DHFR-like_dom_sf"/>
</dbReference>
<dbReference type="InterPro" id="IPR016192">
    <property type="entry name" value="APOBEC/CMP_deaminase_Zn-bd"/>
</dbReference>
<dbReference type="SUPFAM" id="SSF53597">
    <property type="entry name" value="Dihydrofolate reductase-like"/>
    <property type="match status" value="1"/>
</dbReference>
<dbReference type="EC" id="3.5.4.26" evidence="6"/>
<evidence type="ECO:0000259" key="16">
    <source>
        <dbReference type="PROSITE" id="PS51747"/>
    </source>
</evidence>
<dbReference type="CDD" id="cd01284">
    <property type="entry name" value="Riboflavin_deaminase-reductase"/>
    <property type="match status" value="1"/>
</dbReference>
<dbReference type="EMBL" id="BAAAEU010000007">
    <property type="protein sequence ID" value="GAA0714210.1"/>
    <property type="molecule type" value="Genomic_DNA"/>
</dbReference>
<gene>
    <name evidence="17" type="primary">ribD</name>
    <name evidence="17" type="ORF">GCM10009105_18500</name>
</gene>
<dbReference type="InterPro" id="IPR002734">
    <property type="entry name" value="RibDG_C"/>
</dbReference>
<dbReference type="InterPro" id="IPR011549">
    <property type="entry name" value="RibD_C"/>
</dbReference>
<dbReference type="PANTHER" id="PTHR38011:SF7">
    <property type="entry name" value="2,5-DIAMINO-6-RIBOSYLAMINO-4(3H)-PYRIMIDINONE 5'-PHOSPHATE REDUCTASE"/>
    <property type="match status" value="1"/>
</dbReference>
<accession>A0ABN1II40</accession>
<dbReference type="EC" id="1.1.1.193" evidence="7"/>
<evidence type="ECO:0000256" key="4">
    <source>
        <dbReference type="ARBA" id="ARBA00005259"/>
    </source>
</evidence>
<feature type="region of interest" description="Disordered" evidence="15">
    <location>
        <begin position="246"/>
        <end position="275"/>
    </location>
</feature>
<dbReference type="InterPro" id="IPR004794">
    <property type="entry name" value="Eubact_RibD"/>
</dbReference>
<evidence type="ECO:0000256" key="14">
    <source>
        <dbReference type="ARBA" id="ARBA00023268"/>
    </source>
</evidence>
<evidence type="ECO:0000256" key="5">
    <source>
        <dbReference type="ARBA" id="ARBA00007417"/>
    </source>
</evidence>
<comment type="function">
    <text evidence="1">Converts 2,5-diamino-6-(ribosylamino)-4(3h)-pyrimidinone 5'-phosphate into 5-amino-6-(ribosylamino)-2,4(1h,3h)-pyrimidinedione 5'-phosphate.</text>
</comment>
<dbReference type="Gene3D" id="3.40.140.10">
    <property type="entry name" value="Cytidine Deaminase, domain 2"/>
    <property type="match status" value="1"/>
</dbReference>
<keyword evidence="10" id="KW-0479">Metal-binding</keyword>
<keyword evidence="18" id="KW-1185">Reference proteome</keyword>
<evidence type="ECO:0000256" key="10">
    <source>
        <dbReference type="ARBA" id="ARBA00022723"/>
    </source>
</evidence>
<evidence type="ECO:0000256" key="6">
    <source>
        <dbReference type="ARBA" id="ARBA00012766"/>
    </source>
</evidence>
<evidence type="ECO:0000256" key="15">
    <source>
        <dbReference type="SAM" id="MobiDB-lite"/>
    </source>
</evidence>
<evidence type="ECO:0000256" key="1">
    <source>
        <dbReference type="ARBA" id="ARBA00002151"/>
    </source>
</evidence>
<comment type="caution">
    <text evidence="17">The sequence shown here is derived from an EMBL/GenBank/DDBJ whole genome shotgun (WGS) entry which is preliminary data.</text>
</comment>
<evidence type="ECO:0000256" key="2">
    <source>
        <dbReference type="ARBA" id="ARBA00004882"/>
    </source>
</evidence>
<evidence type="ECO:0000256" key="13">
    <source>
        <dbReference type="ARBA" id="ARBA00023002"/>
    </source>
</evidence>
<evidence type="ECO:0000256" key="11">
    <source>
        <dbReference type="ARBA" id="ARBA00022833"/>
    </source>
</evidence>
<keyword evidence="9" id="KW-0686">Riboflavin biosynthesis</keyword>
<comment type="pathway">
    <text evidence="2">Cofactor biosynthesis; riboflavin biosynthesis; 5-amino-6-(D-ribitylamino)uracil from GTP: step 2/4.</text>
</comment>
<keyword evidence="13" id="KW-0560">Oxidoreductase</keyword>
<evidence type="ECO:0000313" key="17">
    <source>
        <dbReference type="EMBL" id="GAA0714210.1"/>
    </source>
</evidence>
<dbReference type="Proteomes" id="UP001501523">
    <property type="component" value="Unassembled WGS sequence"/>
</dbReference>
<dbReference type="InterPro" id="IPR002125">
    <property type="entry name" value="CMP_dCMP_dom"/>
</dbReference>
<dbReference type="SUPFAM" id="SSF53927">
    <property type="entry name" value="Cytidine deaminase-like"/>
    <property type="match status" value="1"/>
</dbReference>
<evidence type="ECO:0000256" key="9">
    <source>
        <dbReference type="ARBA" id="ARBA00022619"/>
    </source>
</evidence>
<dbReference type="Pfam" id="PF01872">
    <property type="entry name" value="RibD_C"/>
    <property type="match status" value="1"/>
</dbReference>
<comment type="similarity">
    <text evidence="5">In the C-terminal section; belongs to the HTP reductase family.</text>
</comment>
<evidence type="ECO:0000313" key="18">
    <source>
        <dbReference type="Proteomes" id="UP001501523"/>
    </source>
</evidence>
<evidence type="ECO:0000256" key="7">
    <source>
        <dbReference type="ARBA" id="ARBA00013173"/>
    </source>
</evidence>
<keyword evidence="12" id="KW-0521">NADP</keyword>
<evidence type="ECO:0000256" key="3">
    <source>
        <dbReference type="ARBA" id="ARBA00004910"/>
    </source>
</evidence>